<keyword evidence="1" id="KW-0863">Zinc-finger</keyword>
<dbReference type="InterPro" id="IPR047126">
    <property type="entry name" value="RNF141-like"/>
</dbReference>
<dbReference type="Pfam" id="PF13920">
    <property type="entry name" value="zf-C3HC4_3"/>
    <property type="match status" value="1"/>
</dbReference>
<feature type="transmembrane region" description="Helical" evidence="2">
    <location>
        <begin position="178"/>
        <end position="199"/>
    </location>
</feature>
<comment type="caution">
    <text evidence="4">The sequence shown here is derived from an EMBL/GenBank/DDBJ whole genome shotgun (WGS) entry which is preliminary data.</text>
</comment>
<evidence type="ECO:0000259" key="3">
    <source>
        <dbReference type="PROSITE" id="PS50089"/>
    </source>
</evidence>
<evidence type="ECO:0000313" key="4">
    <source>
        <dbReference type="EMBL" id="CAD8110146.1"/>
    </source>
</evidence>
<name>A0A8S1Q386_9CILI</name>
<sequence>MKLIEFVSSILFANFTCLSLVQNQYGFSIPNISLFLLGLWIQSPLLLYYLIKTYLKYSLAYILLKKCQITIVIHFEVKQINLYYIPAMQIIISIGLFLHQVLQKDQNKRKHLIIAHSYSILYIIQLLLLSLKWNQVFIYSYYQTFIITWTALGINIFLIILLLISLVENCFIKDMPEINGSIILWLIYYIFGLTIIPFFLLKEICQFYEKDTIQINIRIAGITVLISIILYLISFIFFTNKVRKQLIIVLQLENRQTRIQIPKSPQIDVPKKKWIKLKIPIMFIRVSASFYKLVSKKTINEINNRNISSIPICSDVLRPDSLNFKQSPCLTMMKQIKSIQKDQDSCDICLICFENEPDVILHPCNHGGICTNCSENIMKTTKQCFLCRTEIKYTLKLNQKVGEILEVTDVQKV</sequence>
<dbReference type="InterPro" id="IPR001841">
    <property type="entry name" value="Znf_RING"/>
</dbReference>
<keyword evidence="5" id="KW-1185">Reference proteome</keyword>
<feature type="transmembrane region" description="Helical" evidence="2">
    <location>
        <begin position="219"/>
        <end position="238"/>
    </location>
</feature>
<dbReference type="PANTHER" id="PTHR12109">
    <property type="entry name" value="RING FINGER PROTEIN 141-RELATED"/>
    <property type="match status" value="1"/>
</dbReference>
<keyword evidence="1" id="KW-0479">Metal-binding</keyword>
<proteinExistence type="predicted"/>
<accession>A0A8S1Q386</accession>
<evidence type="ECO:0000256" key="2">
    <source>
        <dbReference type="SAM" id="Phobius"/>
    </source>
</evidence>
<dbReference type="PANTHER" id="PTHR12109:SF5">
    <property type="entry name" value="RING-TYPE DOMAIN-CONTAINING PROTEIN"/>
    <property type="match status" value="1"/>
</dbReference>
<dbReference type="Proteomes" id="UP000692954">
    <property type="component" value="Unassembled WGS sequence"/>
</dbReference>
<dbReference type="GO" id="GO:0008270">
    <property type="term" value="F:zinc ion binding"/>
    <property type="evidence" value="ECO:0007669"/>
    <property type="project" value="UniProtKB-KW"/>
</dbReference>
<dbReference type="OrthoDB" id="1711136at2759"/>
<keyword evidence="1" id="KW-0862">Zinc</keyword>
<evidence type="ECO:0000256" key="1">
    <source>
        <dbReference type="PROSITE-ProRule" id="PRU00175"/>
    </source>
</evidence>
<gene>
    <name evidence="4" type="ORF">PSON_ATCC_30995.1.T0950079</name>
</gene>
<feature type="transmembrane region" description="Helical" evidence="2">
    <location>
        <begin position="81"/>
        <end position="99"/>
    </location>
</feature>
<protein>
    <recommendedName>
        <fullName evidence="3">RING-type domain-containing protein</fullName>
    </recommendedName>
</protein>
<keyword evidence="2" id="KW-0812">Transmembrane</keyword>
<feature type="domain" description="RING-type" evidence="3">
    <location>
        <begin position="346"/>
        <end position="388"/>
    </location>
</feature>
<evidence type="ECO:0000313" key="5">
    <source>
        <dbReference type="Proteomes" id="UP000692954"/>
    </source>
</evidence>
<feature type="transmembrane region" description="Helical" evidence="2">
    <location>
        <begin position="33"/>
        <end position="51"/>
    </location>
</feature>
<feature type="transmembrane region" description="Helical" evidence="2">
    <location>
        <begin position="111"/>
        <end position="129"/>
    </location>
</feature>
<dbReference type="AlphaFoldDB" id="A0A8S1Q386"/>
<keyword evidence="2" id="KW-0472">Membrane</keyword>
<reference evidence="4" key="1">
    <citation type="submission" date="2021-01" db="EMBL/GenBank/DDBJ databases">
        <authorList>
            <consortium name="Genoscope - CEA"/>
            <person name="William W."/>
        </authorList>
    </citation>
    <scope>NUCLEOTIDE SEQUENCE</scope>
</reference>
<organism evidence="4 5">
    <name type="scientific">Paramecium sonneborni</name>
    <dbReference type="NCBI Taxonomy" id="65129"/>
    <lineage>
        <taxon>Eukaryota</taxon>
        <taxon>Sar</taxon>
        <taxon>Alveolata</taxon>
        <taxon>Ciliophora</taxon>
        <taxon>Intramacronucleata</taxon>
        <taxon>Oligohymenophorea</taxon>
        <taxon>Peniculida</taxon>
        <taxon>Parameciidae</taxon>
        <taxon>Paramecium</taxon>
    </lineage>
</organism>
<dbReference type="EMBL" id="CAJJDN010000095">
    <property type="protein sequence ID" value="CAD8110146.1"/>
    <property type="molecule type" value="Genomic_DNA"/>
</dbReference>
<feature type="transmembrane region" description="Helical" evidence="2">
    <location>
        <begin position="141"/>
        <end position="166"/>
    </location>
</feature>
<dbReference type="PROSITE" id="PS50089">
    <property type="entry name" value="ZF_RING_2"/>
    <property type="match status" value="1"/>
</dbReference>
<keyword evidence="2" id="KW-1133">Transmembrane helix</keyword>